<dbReference type="PRINTS" id="PR00081">
    <property type="entry name" value="GDHRDH"/>
</dbReference>
<protein>
    <submittedName>
        <fullName evidence="4">Diacetyl reductase [(R)-acetoin forming] 2</fullName>
    </submittedName>
</protein>
<dbReference type="OrthoDB" id="1888931at2759"/>
<dbReference type="InterPro" id="IPR020904">
    <property type="entry name" value="Sc_DH/Rdtase_CS"/>
</dbReference>
<gene>
    <name evidence="4" type="primary">BDH2_2</name>
    <name evidence="4" type="ORF">KQ657_000689</name>
</gene>
<comment type="similarity">
    <text evidence="1">Belongs to the short-chain dehydrogenases/reductases (SDR) family.</text>
</comment>
<name>A0A9P7V920_9ASCO</name>
<dbReference type="RefSeq" id="XP_043049164.1">
    <property type="nucleotide sequence ID" value="XM_043191521.1"/>
</dbReference>
<dbReference type="PANTHER" id="PTHR43008">
    <property type="entry name" value="BENZIL REDUCTASE"/>
    <property type="match status" value="1"/>
</dbReference>
<comment type="caution">
    <text evidence="4">The sequence shown here is derived from an EMBL/GenBank/DDBJ whole genome shotgun (WGS) entry which is preliminary data.</text>
</comment>
<accession>A0A9P7V920</accession>
<dbReference type="SUPFAM" id="SSF51735">
    <property type="entry name" value="NAD(P)-binding Rossmann-fold domains"/>
    <property type="match status" value="1"/>
</dbReference>
<dbReference type="Pfam" id="PF13561">
    <property type="entry name" value="adh_short_C2"/>
    <property type="match status" value="1"/>
</dbReference>
<evidence type="ECO:0000313" key="5">
    <source>
        <dbReference type="Proteomes" id="UP000790833"/>
    </source>
</evidence>
<keyword evidence="3" id="KW-0560">Oxidoreductase</keyword>
<dbReference type="Proteomes" id="UP000790833">
    <property type="component" value="Unassembled WGS sequence"/>
</dbReference>
<dbReference type="PRINTS" id="PR00080">
    <property type="entry name" value="SDRFAMILY"/>
</dbReference>
<keyword evidence="5" id="KW-1185">Reference proteome</keyword>
<reference evidence="4" key="1">
    <citation type="submission" date="2021-03" db="EMBL/GenBank/DDBJ databases">
        <authorList>
            <person name="Palmer J.M."/>
        </authorList>
    </citation>
    <scope>NUCLEOTIDE SEQUENCE</scope>
    <source>
        <strain evidence="4">ARV_011</strain>
    </source>
</reference>
<evidence type="ECO:0000256" key="3">
    <source>
        <dbReference type="ARBA" id="ARBA00023002"/>
    </source>
</evidence>
<dbReference type="GO" id="GO:0005975">
    <property type="term" value="P:carbohydrate metabolic process"/>
    <property type="evidence" value="ECO:0007669"/>
    <property type="project" value="UniProtKB-ARBA"/>
</dbReference>
<dbReference type="GO" id="GO:0050664">
    <property type="term" value="F:oxidoreductase activity, acting on NAD(P)H, oxygen as acceptor"/>
    <property type="evidence" value="ECO:0007669"/>
    <property type="project" value="TreeGrafter"/>
</dbReference>
<keyword evidence="2" id="KW-0521">NADP</keyword>
<sequence length="285" mass="31169">MTVETVDLQSKVNPEVGALPTAFPAFLSTNIIDLFLLKGKAAVVTGGIRGIGFAVCEAYCQAQLDQLAIIDYSPYDENLRQLQSRYPKTDIRFYTVDVTKAAQVQRAIEEIVLEFGKIDIFVANAGIAWTSGALIDQDSDDEWLRVMDVDVNGVYYCAKHVGRQFRKQGFGSLVMTASMSSHIVNVPNFQACYNAAKAAVRHLGKSLAVEWAAFARVNSISPGYINTELSDFVPEDIKSTWYQLTAKGRQGTPKELVGAYLYLASDAANFTTGTDIIVDGGYCST</sequence>
<dbReference type="Gene3D" id="3.40.50.720">
    <property type="entry name" value="NAD(P)-binding Rossmann-like Domain"/>
    <property type="match status" value="1"/>
</dbReference>
<dbReference type="GO" id="GO:0044281">
    <property type="term" value="P:small molecule metabolic process"/>
    <property type="evidence" value="ECO:0007669"/>
    <property type="project" value="UniProtKB-ARBA"/>
</dbReference>
<evidence type="ECO:0000256" key="2">
    <source>
        <dbReference type="ARBA" id="ARBA00022857"/>
    </source>
</evidence>
<evidence type="ECO:0000313" key="4">
    <source>
        <dbReference type="EMBL" id="KAG7193616.1"/>
    </source>
</evidence>
<dbReference type="EMBL" id="JAHMUF010000011">
    <property type="protein sequence ID" value="KAG7193616.1"/>
    <property type="molecule type" value="Genomic_DNA"/>
</dbReference>
<evidence type="ECO:0000256" key="1">
    <source>
        <dbReference type="ARBA" id="ARBA00006484"/>
    </source>
</evidence>
<dbReference type="PANTHER" id="PTHR43008:SF13">
    <property type="entry name" value="L-XYLULOSE REDUCTASE-RELATED"/>
    <property type="match status" value="1"/>
</dbReference>
<dbReference type="FunFam" id="3.40.50.720:FF:000090">
    <property type="entry name" value="NADP-dependent mannitol dehydrogenase"/>
    <property type="match status" value="1"/>
</dbReference>
<dbReference type="GeneID" id="66114063"/>
<dbReference type="PROSITE" id="PS00061">
    <property type="entry name" value="ADH_SHORT"/>
    <property type="match status" value="1"/>
</dbReference>
<dbReference type="GO" id="GO:0050085">
    <property type="term" value="F:mannitol 2-dehydrogenase (NADP+) activity"/>
    <property type="evidence" value="ECO:0007669"/>
    <property type="project" value="UniProtKB-ARBA"/>
</dbReference>
<dbReference type="InterPro" id="IPR036291">
    <property type="entry name" value="NAD(P)-bd_dom_sf"/>
</dbReference>
<dbReference type="AlphaFoldDB" id="A0A9P7V920"/>
<proteinExistence type="inferred from homology"/>
<organism evidence="4 5">
    <name type="scientific">Scheffersomyces spartinae</name>
    <dbReference type="NCBI Taxonomy" id="45513"/>
    <lineage>
        <taxon>Eukaryota</taxon>
        <taxon>Fungi</taxon>
        <taxon>Dikarya</taxon>
        <taxon>Ascomycota</taxon>
        <taxon>Saccharomycotina</taxon>
        <taxon>Pichiomycetes</taxon>
        <taxon>Debaryomycetaceae</taxon>
        <taxon>Scheffersomyces</taxon>
    </lineage>
</organism>
<dbReference type="InterPro" id="IPR002347">
    <property type="entry name" value="SDR_fam"/>
</dbReference>